<evidence type="ECO:0000256" key="7">
    <source>
        <dbReference type="ARBA" id="ARBA00022927"/>
    </source>
</evidence>
<dbReference type="PANTHER" id="PTHR11654">
    <property type="entry name" value="OLIGOPEPTIDE TRANSPORTER-RELATED"/>
    <property type="match status" value="1"/>
</dbReference>
<dbReference type="GO" id="GO:0016020">
    <property type="term" value="C:membrane"/>
    <property type="evidence" value="ECO:0007669"/>
    <property type="project" value="UniProtKB-SubCell"/>
</dbReference>
<dbReference type="FunFam" id="1.20.1250.20:FF:000049">
    <property type="entry name" value="Solute carrier family 15 member 2"/>
    <property type="match status" value="1"/>
</dbReference>
<dbReference type="InterPro" id="IPR000109">
    <property type="entry name" value="POT_fam"/>
</dbReference>
<feature type="transmembrane region" description="Helical" evidence="12">
    <location>
        <begin position="334"/>
        <end position="355"/>
    </location>
</feature>
<feature type="transmembrane region" description="Helical" evidence="12">
    <location>
        <begin position="570"/>
        <end position="590"/>
    </location>
</feature>
<dbReference type="InterPro" id="IPR018456">
    <property type="entry name" value="PTR2_symporter_CS"/>
</dbReference>
<evidence type="ECO:0000256" key="4">
    <source>
        <dbReference type="ARBA" id="ARBA00022692"/>
    </source>
</evidence>
<protein>
    <submittedName>
        <fullName evidence="13">Solute carrier family 15 member 1-like</fullName>
    </submittedName>
</protein>
<feature type="transmembrane region" description="Helical" evidence="12">
    <location>
        <begin position="286"/>
        <end position="304"/>
    </location>
</feature>
<dbReference type="InterPro" id="IPR036259">
    <property type="entry name" value="MFS_trans_sf"/>
</dbReference>
<dbReference type="PROSITE" id="PS01022">
    <property type="entry name" value="PTR2_1"/>
    <property type="match status" value="1"/>
</dbReference>
<feature type="transmembrane region" description="Helical" evidence="12">
    <location>
        <begin position="62"/>
        <end position="81"/>
    </location>
</feature>
<keyword evidence="9 12" id="KW-0472">Membrane</keyword>
<evidence type="ECO:0000256" key="2">
    <source>
        <dbReference type="ARBA" id="ARBA00005982"/>
    </source>
</evidence>
<evidence type="ECO:0000256" key="6">
    <source>
        <dbReference type="ARBA" id="ARBA00022856"/>
    </source>
</evidence>
<keyword evidence="6" id="KW-0571">Peptide transport</keyword>
<evidence type="ECO:0000313" key="14">
    <source>
        <dbReference type="Proteomes" id="UP000034805"/>
    </source>
</evidence>
<dbReference type="AlphaFoldDB" id="A0A0P7VCY8"/>
<feature type="transmembrane region" description="Helical" evidence="12">
    <location>
        <begin position="169"/>
        <end position="193"/>
    </location>
</feature>
<evidence type="ECO:0000256" key="11">
    <source>
        <dbReference type="SAM" id="MobiDB-lite"/>
    </source>
</evidence>
<comment type="caution">
    <text evidence="13">The sequence shown here is derived from an EMBL/GenBank/DDBJ whole genome shotgun (WGS) entry which is preliminary data.</text>
</comment>
<comment type="similarity">
    <text evidence="2 10">Belongs to the major facilitator superfamily. Proton-dependent oligopeptide transporter (POT/PTR) (TC 2.A.17) family.</text>
</comment>
<keyword evidence="8 12" id="KW-1133">Transmembrane helix</keyword>
<feature type="transmembrane region" description="Helical" evidence="12">
    <location>
        <begin position="21"/>
        <end position="42"/>
    </location>
</feature>
<evidence type="ECO:0000256" key="8">
    <source>
        <dbReference type="ARBA" id="ARBA00022989"/>
    </source>
</evidence>
<proteinExistence type="inferred from homology"/>
<keyword evidence="4 10" id="KW-0812">Transmembrane</keyword>
<keyword evidence="7" id="KW-0653">Protein transport</keyword>
<evidence type="ECO:0000256" key="9">
    <source>
        <dbReference type="ARBA" id="ARBA00023136"/>
    </source>
</evidence>
<evidence type="ECO:0000256" key="3">
    <source>
        <dbReference type="ARBA" id="ARBA00022448"/>
    </source>
</evidence>
<dbReference type="Pfam" id="PF00854">
    <property type="entry name" value="PTR2"/>
    <property type="match status" value="2"/>
</dbReference>
<keyword evidence="5" id="KW-0769">Symport</keyword>
<feature type="transmembrane region" description="Helical" evidence="12">
    <location>
        <begin position="127"/>
        <end position="148"/>
    </location>
</feature>
<name>A0A0P7VCY8_SCLFO</name>
<dbReference type="SUPFAM" id="SSF103473">
    <property type="entry name" value="MFS general substrate transporter"/>
    <property type="match status" value="1"/>
</dbReference>
<feature type="transmembrane region" description="Helical" evidence="12">
    <location>
        <begin position="538"/>
        <end position="558"/>
    </location>
</feature>
<reference evidence="13 14" key="1">
    <citation type="submission" date="2015-08" db="EMBL/GenBank/DDBJ databases">
        <title>The genome of the Asian arowana (Scleropages formosus).</title>
        <authorList>
            <person name="Tan M.H."/>
            <person name="Gan H.M."/>
            <person name="Croft L.J."/>
            <person name="Austin C.M."/>
        </authorList>
    </citation>
    <scope>NUCLEOTIDE SEQUENCE [LARGE SCALE GENOMIC DNA]</scope>
    <source>
        <strain evidence="13">Aro1</strain>
    </source>
</reference>
<accession>A0A0P7VCY8</accession>
<evidence type="ECO:0000256" key="1">
    <source>
        <dbReference type="ARBA" id="ARBA00004141"/>
    </source>
</evidence>
<dbReference type="Gene3D" id="1.20.1250.20">
    <property type="entry name" value="MFS general substrate transporter like domains"/>
    <property type="match status" value="2"/>
</dbReference>
<evidence type="ECO:0000256" key="5">
    <source>
        <dbReference type="ARBA" id="ARBA00022847"/>
    </source>
</evidence>
<gene>
    <name evidence="13" type="ORF">Z043_100022</name>
</gene>
<organism evidence="13 14">
    <name type="scientific">Scleropages formosus</name>
    <name type="common">Asian bonytongue</name>
    <name type="synonym">Osteoglossum formosum</name>
    <dbReference type="NCBI Taxonomy" id="113540"/>
    <lineage>
        <taxon>Eukaryota</taxon>
        <taxon>Metazoa</taxon>
        <taxon>Chordata</taxon>
        <taxon>Craniata</taxon>
        <taxon>Vertebrata</taxon>
        <taxon>Euteleostomi</taxon>
        <taxon>Actinopterygii</taxon>
        <taxon>Neopterygii</taxon>
        <taxon>Teleostei</taxon>
        <taxon>Osteoglossocephala</taxon>
        <taxon>Osteoglossomorpha</taxon>
        <taxon>Osteoglossiformes</taxon>
        <taxon>Osteoglossidae</taxon>
        <taxon>Scleropages</taxon>
    </lineage>
</organism>
<sequence>MTDDKEKSAKKVKSKIECFGYPLSIFFIVVNEFCERFSYYGMRAVLTLYFKNFLKWDEDLSTSIYHAFTALCYLTPILGAIIADSWLGKFKTIVYLSIVYTIGQVVMAISAITEITDGNSDGKPDTLTIHVVLSMVGLFLIAFGTGGIKPCVAAFGGDQFQDHQEKQRSTFFSIFYLSINAGSLLSTLITPIMKAQKCGTAEQCYPLAFGIPAALMFVALIVFIAGSSMYYKAEPQGNIILQVFKCIGFALKNRFKHRSSKYPKREHWMDWATEKYDKLLIAQVKMVLKVLFLYIPLPMFWALFDQQGSRWTFQTTTMDGSFGTLTIQPEHMQMVNPILILILVPIMDSLVYPLIKKCHLNFTPLKRMTVGMFFAAMAFVAAAATPDFLTYETMEINVTFNNSPPVTFDLKKSLRQTLLITPNITDSYLIDDLTEKPALAKNDIRFVNGLSANVSVKADSEDLGVITPSSASNYIQFPKASVTFVITYINGSQCKYSTQFGFGSSYTFLISSKSGNCQESIVAIEDIKPSTIPMAWQIPQYFLITMGEVVFSVTGLEFSYSQAPSNMKSVLQAGWLFSVAVGNIIVMIVAEAGTLPLQWAEYLLFASLLVAVCIIFSIMAYFYTYNNPVEMEAQIRMDENEKDKKEKGDIFPMERKDSAENPKEAKQTKI</sequence>
<feature type="transmembrane region" description="Helical" evidence="12">
    <location>
        <begin position="602"/>
        <end position="623"/>
    </location>
</feature>
<evidence type="ECO:0000313" key="13">
    <source>
        <dbReference type="EMBL" id="KPP80338.1"/>
    </source>
</evidence>
<comment type="subcellular location">
    <subcellularLocation>
        <location evidence="1 10">Membrane</location>
        <topology evidence="1 10">Multi-pass membrane protein</topology>
    </subcellularLocation>
</comment>
<dbReference type="STRING" id="113540.ENSSFOP00015018434"/>
<evidence type="ECO:0000256" key="10">
    <source>
        <dbReference type="RuleBase" id="RU003755"/>
    </source>
</evidence>
<feature type="region of interest" description="Disordered" evidence="11">
    <location>
        <begin position="638"/>
        <end position="670"/>
    </location>
</feature>
<feature type="transmembrane region" description="Helical" evidence="12">
    <location>
        <begin position="205"/>
        <end position="226"/>
    </location>
</feature>
<feature type="transmembrane region" description="Helical" evidence="12">
    <location>
        <begin position="367"/>
        <end position="385"/>
    </location>
</feature>
<feature type="transmembrane region" description="Helical" evidence="12">
    <location>
        <begin position="93"/>
        <end position="115"/>
    </location>
</feature>
<dbReference type="EMBL" id="JARO02000003">
    <property type="protein sequence ID" value="KPP80338.1"/>
    <property type="molecule type" value="Genomic_DNA"/>
</dbReference>
<keyword evidence="3 10" id="KW-0813">Transport</keyword>
<evidence type="ECO:0000256" key="12">
    <source>
        <dbReference type="SAM" id="Phobius"/>
    </source>
</evidence>
<dbReference type="GO" id="GO:0015293">
    <property type="term" value="F:symporter activity"/>
    <property type="evidence" value="ECO:0007669"/>
    <property type="project" value="UniProtKB-KW"/>
</dbReference>
<dbReference type="Proteomes" id="UP000034805">
    <property type="component" value="Unassembled WGS sequence"/>
</dbReference>
<dbReference type="PROSITE" id="PS01023">
    <property type="entry name" value="PTR2_2"/>
    <property type="match status" value="1"/>
</dbReference>
<dbReference type="GO" id="GO:0015031">
    <property type="term" value="P:protein transport"/>
    <property type="evidence" value="ECO:0007669"/>
    <property type="project" value="UniProtKB-KW"/>
</dbReference>
<dbReference type="GO" id="GO:0006857">
    <property type="term" value="P:oligopeptide transport"/>
    <property type="evidence" value="ECO:0007669"/>
    <property type="project" value="InterPro"/>
</dbReference>